<accession>A0A077E8G1</accession>
<sequence length="168" mass="19604">MTTKTELKNYFENIPTKDQFWNWMDSYWHKEEELPVKHKLNLKTIPFNVKSNIENNDTIGVYTYLETPLTLPAGLNFITSTISSEYGVIMNNNYNLYVLDYLGVDPITQFNKYRLDVYLNSTDVKLLAKKDASKDLKIEIIGETNDFKILFNGEIIASQIAFMIQYHP</sequence>
<dbReference type="HOGENOM" id="CLU_1583907_0_0_10"/>
<reference evidence="1 2" key="1">
    <citation type="journal article" date="2013" name="Lancet">
        <title>First case of E anophelis outbreak in an intensive-care unit.</title>
        <authorList>
            <person name="Teo J."/>
            <person name="Tan S.Y."/>
            <person name="Tay M."/>
            <person name="Ding Y."/>
            <person name="Kjelleberg S."/>
            <person name="Givskov M."/>
            <person name="Lin R.T."/>
            <person name="Yang L."/>
        </authorList>
    </citation>
    <scope>NUCLEOTIDE SEQUENCE [LARGE SCALE GENOMIC DNA]</scope>
    <source>
        <strain evidence="1 2">NUHP1</strain>
    </source>
</reference>
<dbReference type="AlphaFoldDB" id="A0A077E8G1"/>
<dbReference type="RefSeq" id="WP_024563814.1">
    <property type="nucleotide sequence ID" value="NZ_CP007547.1"/>
</dbReference>
<evidence type="ECO:0000313" key="1">
    <source>
        <dbReference type="EMBL" id="AIL43841.1"/>
    </source>
</evidence>
<dbReference type="KEGG" id="eao:BD94_0066"/>
<dbReference type="Proteomes" id="UP000028933">
    <property type="component" value="Chromosome"/>
</dbReference>
<gene>
    <name evidence="1" type="ORF">BD94_0066</name>
</gene>
<name>A0A077E8G1_9FLAO</name>
<evidence type="ECO:0000313" key="2">
    <source>
        <dbReference type="Proteomes" id="UP000028933"/>
    </source>
</evidence>
<proteinExistence type="predicted"/>
<dbReference type="EMBL" id="CP007547">
    <property type="protein sequence ID" value="AIL43841.1"/>
    <property type="molecule type" value="Genomic_DNA"/>
</dbReference>
<organism evidence="1 2">
    <name type="scientific">Elizabethkingia anophelis NUHP1</name>
    <dbReference type="NCBI Taxonomy" id="1338011"/>
    <lineage>
        <taxon>Bacteria</taxon>
        <taxon>Pseudomonadati</taxon>
        <taxon>Bacteroidota</taxon>
        <taxon>Flavobacteriia</taxon>
        <taxon>Flavobacteriales</taxon>
        <taxon>Weeksellaceae</taxon>
        <taxon>Elizabethkingia</taxon>
    </lineage>
</organism>
<protein>
    <submittedName>
        <fullName evidence="1">Uncharacterized protein</fullName>
    </submittedName>
</protein>